<protein>
    <submittedName>
        <fullName evidence="1">Spermidine/putrescine transport system substrate-binding protein</fullName>
    </submittedName>
</protein>
<dbReference type="SUPFAM" id="SSF53850">
    <property type="entry name" value="Periplasmic binding protein-like II"/>
    <property type="match status" value="1"/>
</dbReference>
<name>A0A1H9UEU3_9BACI</name>
<dbReference type="Proteomes" id="UP000199318">
    <property type="component" value="Unassembled WGS sequence"/>
</dbReference>
<comment type="caution">
    <text evidence="1">The sequence shown here is derived from an EMBL/GenBank/DDBJ whole genome shotgun (WGS) entry which is preliminary data.</text>
</comment>
<proteinExistence type="predicted"/>
<dbReference type="AlphaFoldDB" id="A0A1H9UEU3"/>
<reference evidence="2" key="1">
    <citation type="submission" date="2016-10" db="EMBL/GenBank/DDBJ databases">
        <authorList>
            <person name="de Groot N.N."/>
        </authorList>
    </citation>
    <scope>NUCLEOTIDE SEQUENCE [LARGE SCALE GENOMIC DNA]</scope>
    <source>
        <strain evidence="2">10nlg</strain>
    </source>
</reference>
<dbReference type="PANTHER" id="PTHR42779:SF1">
    <property type="entry name" value="PROTEIN YNJB"/>
    <property type="match status" value="1"/>
</dbReference>
<dbReference type="OrthoDB" id="3239593at2"/>
<accession>A0A1H9UEU3</accession>
<dbReference type="InterPro" id="IPR027020">
    <property type="entry name" value="YnjB"/>
</dbReference>
<dbReference type="PIRSF" id="PIRSF029172">
    <property type="entry name" value="UCP029172_ABC_sbc_YnjB"/>
    <property type="match status" value="1"/>
</dbReference>
<dbReference type="EMBL" id="FOGV01000014">
    <property type="protein sequence ID" value="SES07869.1"/>
    <property type="molecule type" value="Genomic_DNA"/>
</dbReference>
<evidence type="ECO:0000313" key="2">
    <source>
        <dbReference type="Proteomes" id="UP000199318"/>
    </source>
</evidence>
<dbReference type="PANTHER" id="PTHR42779">
    <property type="entry name" value="PROTEIN YNJB"/>
    <property type="match status" value="1"/>
</dbReference>
<dbReference type="RefSeq" id="WP_093073048.1">
    <property type="nucleotide sequence ID" value="NZ_BJVE01000036.1"/>
</dbReference>
<keyword evidence="2" id="KW-1185">Reference proteome</keyword>
<evidence type="ECO:0000313" key="1">
    <source>
        <dbReference type="EMBL" id="SES07869.1"/>
    </source>
</evidence>
<dbReference type="NCBIfam" id="NF008633">
    <property type="entry name" value="PRK11622.1"/>
    <property type="match status" value="1"/>
</dbReference>
<gene>
    <name evidence="1" type="ORF">SAMN05444126_11411</name>
</gene>
<dbReference type="STRING" id="1464123.SAMN05444126_11411"/>
<dbReference type="InterPro" id="IPR006059">
    <property type="entry name" value="SBP"/>
</dbReference>
<dbReference type="PROSITE" id="PS51257">
    <property type="entry name" value="PROKAR_LIPOPROTEIN"/>
    <property type="match status" value="1"/>
</dbReference>
<sequence>MKKVWFLGVTASCILAACSSEDEQLSADELAEKDWDAIKESAEGAEIGMYMWGGDDSVNRYIDDIVVPHLDENYDVTLERYPMDAPDFLNRLMSEKEAGDQDGTADVLWINGENFRTAKQNDLLYGEFTHLLPNMEEYIGDEASFVHIDMGTEIEGYEAPWGNVQFAFQYDADRVDDPPSTMDELIEWSIDNPGEFTYPNVNDFTGNSFISHMLYSVADSPDELEEYDEEWLRANEEELWSKLNDFQDSLWREGQTYPDDLSQLDQMYADGEVSFTMGFNEHRAESMIEDDVFPESTETIFLEEPGSIGSTHYLSMPFNTTEPEAALIAINYMISAEAQIKKLDPSLWGEGHVLDSDLLSEEQQAEIEEHLGDDAVEADADIILPELDSRYHDWIIDRWEEEVVQ</sequence>
<organism evidence="1 2">
    <name type="scientific">Salisediminibacterium halotolerans</name>
    <dbReference type="NCBI Taxonomy" id="517425"/>
    <lineage>
        <taxon>Bacteria</taxon>
        <taxon>Bacillati</taxon>
        <taxon>Bacillota</taxon>
        <taxon>Bacilli</taxon>
        <taxon>Bacillales</taxon>
        <taxon>Bacillaceae</taxon>
        <taxon>Salisediminibacterium</taxon>
    </lineage>
</organism>
<dbReference type="Gene3D" id="3.40.190.10">
    <property type="entry name" value="Periplasmic binding protein-like II"/>
    <property type="match status" value="2"/>
</dbReference>
<dbReference type="Pfam" id="PF13416">
    <property type="entry name" value="SBP_bac_8"/>
    <property type="match status" value="1"/>
</dbReference>